<dbReference type="PANTHER" id="PTHR18919:SF107">
    <property type="entry name" value="ACETYL-COA ACETYLTRANSFERASE, CYTOSOLIC"/>
    <property type="match status" value="1"/>
</dbReference>
<evidence type="ECO:0000256" key="3">
    <source>
        <dbReference type="ARBA" id="ARBA00010982"/>
    </source>
</evidence>
<feature type="domain" description="Thiolase C-terminal" evidence="14">
    <location>
        <begin position="276"/>
        <end position="400"/>
    </location>
</feature>
<evidence type="ECO:0000313" key="15">
    <source>
        <dbReference type="EMBL" id="ERT11446.1"/>
    </source>
</evidence>
<dbReference type="AlphaFoldDB" id="U7QYF2"/>
<dbReference type="InterPro" id="IPR020610">
    <property type="entry name" value="Thiolase_AS"/>
</dbReference>
<dbReference type="InterPro" id="IPR020617">
    <property type="entry name" value="Thiolase_C"/>
</dbReference>
<dbReference type="SUPFAM" id="SSF53901">
    <property type="entry name" value="Thiolase-like"/>
    <property type="match status" value="2"/>
</dbReference>
<keyword evidence="7" id="KW-0058">Aromatic hydrocarbons catabolism</keyword>
<dbReference type="CDD" id="cd00751">
    <property type="entry name" value="thiolase"/>
    <property type="match status" value="1"/>
</dbReference>
<comment type="catalytic activity">
    <reaction evidence="10">
        <text>succinyl-CoA + acetyl-CoA = 3-oxoadipyl-CoA + CoA</text>
        <dbReference type="Rhea" id="RHEA:19481"/>
        <dbReference type="ChEBI" id="CHEBI:57287"/>
        <dbReference type="ChEBI" id="CHEBI:57288"/>
        <dbReference type="ChEBI" id="CHEBI:57292"/>
        <dbReference type="ChEBI" id="CHEBI:57348"/>
        <dbReference type="EC" id="2.3.1.174"/>
    </reaction>
</comment>
<name>U7QYF2_PHOTE</name>
<dbReference type="PANTHER" id="PTHR18919">
    <property type="entry name" value="ACETYL-COA C-ACYLTRANSFERASE"/>
    <property type="match status" value="1"/>
</dbReference>
<evidence type="ECO:0000256" key="9">
    <source>
        <dbReference type="ARBA" id="ARBA00041222"/>
    </source>
</evidence>
<evidence type="ECO:0000256" key="10">
    <source>
        <dbReference type="ARBA" id="ARBA00048527"/>
    </source>
</evidence>
<evidence type="ECO:0000256" key="1">
    <source>
        <dbReference type="ARBA" id="ARBA00003720"/>
    </source>
</evidence>
<dbReference type="InterPro" id="IPR020616">
    <property type="entry name" value="Thiolase_N"/>
</dbReference>
<dbReference type="InterPro" id="IPR020615">
    <property type="entry name" value="Thiolase_acyl_enz_int_AS"/>
</dbReference>
<evidence type="ECO:0000313" key="16">
    <source>
        <dbReference type="Proteomes" id="UP000017133"/>
    </source>
</evidence>
<keyword evidence="8 12" id="KW-0012">Acyltransferase</keyword>
<feature type="domain" description="Thiolase N-terminal" evidence="13">
    <location>
        <begin position="5"/>
        <end position="268"/>
    </location>
</feature>
<evidence type="ECO:0000256" key="2">
    <source>
        <dbReference type="ARBA" id="ARBA00005071"/>
    </source>
</evidence>
<comment type="caution">
    <text evidence="15">The sequence shown here is derived from an EMBL/GenBank/DDBJ whole genome shotgun (WGS) entry which is preliminary data.</text>
</comment>
<evidence type="ECO:0000259" key="13">
    <source>
        <dbReference type="Pfam" id="PF00108"/>
    </source>
</evidence>
<feature type="active site" description="Proton acceptor" evidence="11">
    <location>
        <position position="387"/>
    </location>
</feature>
<dbReference type="NCBIfam" id="TIGR02430">
    <property type="entry name" value="pcaF"/>
    <property type="match status" value="1"/>
</dbReference>
<dbReference type="PATRIC" id="fig|1389415.4.peg.3846"/>
<sequence length="404" mass="42943">MKNAYIIDAIRTPFGRYAGGLAPMRIDDLGAVPIKALMQRNPNVVWEQVDDVIYGCANQAGEDNRNVGRMSALLAGLPYQVPATTVNRLCGSSLDAIAIAARAIKAGEANLIIAGGVESMSRAPYVMGKSDSAFGRNQKIEDTTMGWRFINPKLKELYGVDTMPQTAENVAEQFNVSRADQDQFALASQQRTANAQAKGFFNQEIVPIEIVQRKGDPLVIDTDEHPRTSTTLEALAKLKPVVKADGSVTAGNASGINDGAAAMLIASDEAIQAYNLKPRAKIIASTAVGIEPRIMGFAPAPAIKKLLKQANLALDQMDVIELNEAFAAQALAIIRDLGLPDNSDKVNPNGGAIALGHPLGASGARLVTTALNQLEQSNGRYALCSMCIGVGQGIALIIERTETY</sequence>
<evidence type="ECO:0000256" key="12">
    <source>
        <dbReference type="RuleBase" id="RU003557"/>
    </source>
</evidence>
<accession>U7QYF2</accession>
<keyword evidence="16" id="KW-1185">Reference proteome</keyword>
<dbReference type="InterPro" id="IPR020613">
    <property type="entry name" value="Thiolase_CS"/>
</dbReference>
<dbReference type="EC" id="2.3.1.174" evidence="4"/>
<evidence type="ECO:0000256" key="11">
    <source>
        <dbReference type="PIRSR" id="PIRSR000429-1"/>
    </source>
</evidence>
<dbReference type="RefSeq" id="WP_023045757.1">
    <property type="nucleotide sequence ID" value="NZ_AXDT01000193.1"/>
</dbReference>
<dbReference type="PIRSF" id="PIRSF000429">
    <property type="entry name" value="Ac-CoA_Ac_transf"/>
    <property type="match status" value="1"/>
</dbReference>
<dbReference type="Pfam" id="PF00108">
    <property type="entry name" value="Thiolase_N"/>
    <property type="match status" value="1"/>
</dbReference>
<gene>
    <name evidence="15" type="ORF">O185_19235</name>
</gene>
<proteinExistence type="inferred from homology"/>
<evidence type="ECO:0000256" key="5">
    <source>
        <dbReference type="ARBA" id="ARBA00016181"/>
    </source>
</evidence>
<organism evidence="15 16">
    <name type="scientific">Photorhabdus temperata J3</name>
    <dbReference type="NCBI Taxonomy" id="1389415"/>
    <lineage>
        <taxon>Bacteria</taxon>
        <taxon>Pseudomonadati</taxon>
        <taxon>Pseudomonadota</taxon>
        <taxon>Gammaproteobacteria</taxon>
        <taxon>Enterobacterales</taxon>
        <taxon>Morganellaceae</taxon>
        <taxon>Photorhabdus</taxon>
    </lineage>
</organism>
<dbReference type="PROSITE" id="PS00737">
    <property type="entry name" value="THIOLASE_2"/>
    <property type="match status" value="1"/>
</dbReference>
<dbReference type="PROSITE" id="PS00098">
    <property type="entry name" value="THIOLASE_1"/>
    <property type="match status" value="1"/>
</dbReference>
<dbReference type="PROSITE" id="PS00099">
    <property type="entry name" value="THIOLASE_3"/>
    <property type="match status" value="1"/>
</dbReference>
<feature type="active site" description="Proton acceptor" evidence="11">
    <location>
        <position position="357"/>
    </location>
</feature>
<dbReference type="NCBIfam" id="NF006551">
    <property type="entry name" value="PRK09050.1"/>
    <property type="match status" value="1"/>
</dbReference>
<evidence type="ECO:0000256" key="8">
    <source>
        <dbReference type="ARBA" id="ARBA00023315"/>
    </source>
</evidence>
<dbReference type="Gene3D" id="3.40.47.10">
    <property type="match status" value="1"/>
</dbReference>
<keyword evidence="6 12" id="KW-0808">Transferase</keyword>
<dbReference type="GO" id="GO:0033812">
    <property type="term" value="F:3-oxoadipyl-CoA thiolase activity"/>
    <property type="evidence" value="ECO:0007669"/>
    <property type="project" value="UniProtKB-EC"/>
</dbReference>
<evidence type="ECO:0000256" key="4">
    <source>
        <dbReference type="ARBA" id="ARBA00012233"/>
    </source>
</evidence>
<evidence type="ECO:0000256" key="6">
    <source>
        <dbReference type="ARBA" id="ARBA00022679"/>
    </source>
</evidence>
<comment type="similarity">
    <text evidence="3 12">Belongs to the thiolase-like superfamily. Thiolase family.</text>
</comment>
<dbReference type="InterPro" id="IPR012793">
    <property type="entry name" value="PcaF"/>
</dbReference>
<feature type="active site" description="Acyl-thioester intermediate" evidence="11">
    <location>
        <position position="90"/>
    </location>
</feature>
<comment type="function">
    <text evidence="1">Catalyzes thiolytic cleavage of beta-ketoadipyl-CoA to succinyl-CoA and acetyl-CoA.</text>
</comment>
<dbReference type="Pfam" id="PF02803">
    <property type="entry name" value="Thiolase_C"/>
    <property type="match status" value="1"/>
</dbReference>
<reference evidence="15 16" key="1">
    <citation type="submission" date="2013-10" db="EMBL/GenBank/DDBJ databases">
        <title>Whole Genome Shotgun Sequence of Photorhabdus temperata J3.</title>
        <authorList>
            <person name="Park G.-S."/>
            <person name="Hong S.-J."/>
            <person name="Shin J.-H."/>
        </authorList>
    </citation>
    <scope>NUCLEOTIDE SEQUENCE [LARGE SCALE GENOMIC DNA]</scope>
    <source>
        <strain evidence="15 16">J3</strain>
    </source>
</reference>
<protein>
    <recommendedName>
        <fullName evidence="5">Beta-ketoadipyl-CoA thiolase</fullName>
        <ecNumber evidence="4">2.3.1.174</ecNumber>
    </recommendedName>
    <alternativeName>
        <fullName evidence="9">3-oxoadipyl-CoA thiolase</fullName>
    </alternativeName>
</protein>
<dbReference type="NCBIfam" id="TIGR01930">
    <property type="entry name" value="AcCoA-C-Actrans"/>
    <property type="match status" value="1"/>
</dbReference>
<dbReference type="FunFam" id="3.40.47.10:FF:000010">
    <property type="entry name" value="Acetyl-CoA acetyltransferase (Thiolase)"/>
    <property type="match status" value="1"/>
</dbReference>
<dbReference type="InterPro" id="IPR002155">
    <property type="entry name" value="Thiolase"/>
</dbReference>
<evidence type="ECO:0000259" key="14">
    <source>
        <dbReference type="Pfam" id="PF02803"/>
    </source>
</evidence>
<dbReference type="Proteomes" id="UP000017133">
    <property type="component" value="Unassembled WGS sequence"/>
</dbReference>
<dbReference type="InterPro" id="IPR016039">
    <property type="entry name" value="Thiolase-like"/>
</dbReference>
<dbReference type="EMBL" id="AXDT01000193">
    <property type="protein sequence ID" value="ERT11446.1"/>
    <property type="molecule type" value="Genomic_DNA"/>
</dbReference>
<comment type="pathway">
    <text evidence="2">Aromatic compound metabolism; beta-ketoadipate pathway; acetyl-CoA and succinyl-CoA from 3-oxoadipate: step 2/2.</text>
</comment>
<dbReference type="GO" id="GO:0019619">
    <property type="term" value="P:3,4-dihydroxybenzoate catabolic process"/>
    <property type="evidence" value="ECO:0007669"/>
    <property type="project" value="InterPro"/>
</dbReference>
<evidence type="ECO:0000256" key="7">
    <source>
        <dbReference type="ARBA" id="ARBA00022797"/>
    </source>
</evidence>